<dbReference type="EMBL" id="UAPR01000002">
    <property type="protein sequence ID" value="SPT55421.1"/>
    <property type="molecule type" value="Genomic_DNA"/>
</dbReference>
<gene>
    <name evidence="1" type="ORF">NCTC9935_00923</name>
</gene>
<name>A0A2X0VNX8_9ACTO</name>
<proteinExistence type="predicted"/>
<sequence length="149" mass="16447">MNAATTAQQRTSDTGKTRIRARIAHVGSEYRKDVTSGTCELCIADWSASIRDISFELTDVNTGATWQATTPTPHVDRWNDIWEVCVNPFQLSKALAHVSLVVDIDRLNDEDGRALIALGILEAVEACTRASAMVERLDGAYIHDDDWGE</sequence>
<keyword evidence="2" id="KW-1185">Reference proteome</keyword>
<dbReference type="AlphaFoldDB" id="A0A2X0VNX8"/>
<dbReference type="RefSeq" id="WP_111823435.1">
    <property type="nucleotide sequence ID" value="NZ_CP133472.1"/>
</dbReference>
<evidence type="ECO:0000313" key="2">
    <source>
        <dbReference type="Proteomes" id="UP000250192"/>
    </source>
</evidence>
<dbReference type="GeneID" id="93758389"/>
<dbReference type="OrthoDB" id="3268597at2"/>
<reference evidence="1 2" key="1">
    <citation type="submission" date="2018-06" db="EMBL/GenBank/DDBJ databases">
        <authorList>
            <consortium name="Pathogen Informatics"/>
            <person name="Doyle S."/>
        </authorList>
    </citation>
    <scope>NUCLEOTIDE SEQUENCE [LARGE SCALE GENOMIC DNA]</scope>
    <source>
        <strain evidence="1 2">NCTC9935</strain>
    </source>
</reference>
<protein>
    <submittedName>
        <fullName evidence="1">Uncharacterized protein</fullName>
    </submittedName>
</protein>
<accession>A0A2X0VNX8</accession>
<dbReference type="Proteomes" id="UP000250192">
    <property type="component" value="Unassembled WGS sequence"/>
</dbReference>
<evidence type="ECO:0000313" key="1">
    <source>
        <dbReference type="EMBL" id="SPT55421.1"/>
    </source>
</evidence>
<organism evidence="1 2">
    <name type="scientific">Schaalia odontolytica</name>
    <dbReference type="NCBI Taxonomy" id="1660"/>
    <lineage>
        <taxon>Bacteria</taxon>
        <taxon>Bacillati</taxon>
        <taxon>Actinomycetota</taxon>
        <taxon>Actinomycetes</taxon>
        <taxon>Actinomycetales</taxon>
        <taxon>Actinomycetaceae</taxon>
        <taxon>Schaalia</taxon>
    </lineage>
</organism>